<accession>A0ABT8SI82</accession>
<dbReference type="RefSeq" id="WP_301816504.1">
    <property type="nucleotide sequence ID" value="NZ_JAUJZH010000066.1"/>
</dbReference>
<keyword evidence="2" id="KW-1185">Reference proteome</keyword>
<sequence>MLKFDGQAGSCGSSCSLLELLYAENHQAGANNERCHAENNPAHQPLFLIVKQPGNGSGEYSKKVLRMIDGSIFFLSLEDHPSDTKIGEEYEGDS</sequence>
<evidence type="ECO:0000313" key="2">
    <source>
        <dbReference type="Proteomes" id="UP001169027"/>
    </source>
</evidence>
<organism evidence="1 2">
    <name type="scientific">Variovorax ginsengisoli</name>
    <dbReference type="NCBI Taxonomy" id="363844"/>
    <lineage>
        <taxon>Bacteria</taxon>
        <taxon>Pseudomonadati</taxon>
        <taxon>Pseudomonadota</taxon>
        <taxon>Betaproteobacteria</taxon>
        <taxon>Burkholderiales</taxon>
        <taxon>Comamonadaceae</taxon>
        <taxon>Variovorax</taxon>
    </lineage>
</organism>
<evidence type="ECO:0000313" key="1">
    <source>
        <dbReference type="EMBL" id="MDO1538099.1"/>
    </source>
</evidence>
<dbReference type="EMBL" id="JAUKVY010000066">
    <property type="protein sequence ID" value="MDO1538099.1"/>
    <property type="molecule type" value="Genomic_DNA"/>
</dbReference>
<comment type="caution">
    <text evidence="1">The sequence shown here is derived from an EMBL/GenBank/DDBJ whole genome shotgun (WGS) entry which is preliminary data.</text>
</comment>
<name>A0ABT8SI82_9BURK</name>
<dbReference type="Proteomes" id="UP001169027">
    <property type="component" value="Unassembled WGS sequence"/>
</dbReference>
<proteinExistence type="predicted"/>
<reference evidence="1" key="1">
    <citation type="submission" date="2023-06" db="EMBL/GenBank/DDBJ databases">
        <authorList>
            <person name="Jiang Y."/>
            <person name="Liu Q."/>
        </authorList>
    </citation>
    <scope>NUCLEOTIDE SEQUENCE</scope>
    <source>
        <strain evidence="1">CGMCC 1.12090</strain>
    </source>
</reference>
<gene>
    <name evidence="1" type="ORF">Q2T77_38350</name>
</gene>
<protein>
    <submittedName>
        <fullName evidence="1">Uncharacterized protein</fullName>
    </submittedName>
</protein>